<feature type="transmembrane region" description="Helical" evidence="1">
    <location>
        <begin position="17"/>
        <end position="33"/>
    </location>
</feature>
<feature type="transmembrane region" description="Helical" evidence="1">
    <location>
        <begin position="93"/>
        <end position="116"/>
    </location>
</feature>
<feature type="transmembrane region" description="Helical" evidence="1">
    <location>
        <begin position="63"/>
        <end position="81"/>
    </location>
</feature>
<evidence type="ECO:0000313" key="2">
    <source>
        <dbReference type="EMBL" id="CAD8107121.1"/>
    </source>
</evidence>
<sequence length="233" mass="26922">MEQKQYETCIQFDKQKTLNFIMVIMIMIVQQLSDYNYEYNKNDNSCLNDNNSSIMLQSNNNNFRSGVFICLIVIEGYLYQFKPNSRHVQFPRMILLILAVLVILYLAITQISHALLDDNGNGKVPIIDPHDSGWYRLKNISRIIEYSTCSIVVIIQILIGYKKKKNLYKTKAIESLIENDQVLITSLEPTISKNNQNQVTQSQMNSQMVNTLESKNTEQIKAIQKLNNNNNNS</sequence>
<organism evidence="2 3">
    <name type="scientific">Paramecium sonneborni</name>
    <dbReference type="NCBI Taxonomy" id="65129"/>
    <lineage>
        <taxon>Eukaryota</taxon>
        <taxon>Sar</taxon>
        <taxon>Alveolata</taxon>
        <taxon>Ciliophora</taxon>
        <taxon>Intramacronucleata</taxon>
        <taxon>Oligohymenophorea</taxon>
        <taxon>Peniculida</taxon>
        <taxon>Parameciidae</taxon>
        <taxon>Paramecium</taxon>
    </lineage>
</organism>
<protein>
    <recommendedName>
        <fullName evidence="4">Transmembrane protein</fullName>
    </recommendedName>
</protein>
<dbReference type="AlphaFoldDB" id="A0A8S1PVN7"/>
<keyword evidence="1" id="KW-0472">Membrane</keyword>
<evidence type="ECO:0008006" key="4">
    <source>
        <dbReference type="Google" id="ProtNLM"/>
    </source>
</evidence>
<name>A0A8S1PVN7_9CILI</name>
<feature type="transmembrane region" description="Helical" evidence="1">
    <location>
        <begin position="143"/>
        <end position="161"/>
    </location>
</feature>
<dbReference type="Proteomes" id="UP000692954">
    <property type="component" value="Unassembled WGS sequence"/>
</dbReference>
<keyword evidence="1" id="KW-1133">Transmembrane helix</keyword>
<dbReference type="EMBL" id="CAJJDN010000088">
    <property type="protein sequence ID" value="CAD8107121.1"/>
    <property type="molecule type" value="Genomic_DNA"/>
</dbReference>
<proteinExistence type="predicted"/>
<evidence type="ECO:0000256" key="1">
    <source>
        <dbReference type="SAM" id="Phobius"/>
    </source>
</evidence>
<gene>
    <name evidence="2" type="ORF">PSON_ATCC_30995.1.T0880129</name>
</gene>
<accession>A0A8S1PVN7</accession>
<evidence type="ECO:0000313" key="3">
    <source>
        <dbReference type="Proteomes" id="UP000692954"/>
    </source>
</evidence>
<comment type="caution">
    <text evidence="2">The sequence shown here is derived from an EMBL/GenBank/DDBJ whole genome shotgun (WGS) entry which is preliminary data.</text>
</comment>
<keyword evidence="3" id="KW-1185">Reference proteome</keyword>
<reference evidence="2" key="1">
    <citation type="submission" date="2021-01" db="EMBL/GenBank/DDBJ databases">
        <authorList>
            <consortium name="Genoscope - CEA"/>
            <person name="William W."/>
        </authorList>
    </citation>
    <scope>NUCLEOTIDE SEQUENCE</scope>
</reference>
<keyword evidence="1" id="KW-0812">Transmembrane</keyword>